<evidence type="ECO:0000313" key="2">
    <source>
        <dbReference type="Proteomes" id="UP001164250"/>
    </source>
</evidence>
<name>A0ACC0ZU13_9ROSI</name>
<gene>
    <name evidence="1" type="ORF">Patl1_35181</name>
</gene>
<evidence type="ECO:0000313" key="1">
    <source>
        <dbReference type="EMBL" id="KAJ0075315.1"/>
    </source>
</evidence>
<sequence length="229" mass="25350">MVGETNSKGFAISIFWGVRGLALGYYQYDSSITIEDEYGELENPKVIFEVEFTMKNRFESYKGSPLGKVVGLDLSDNELTGEIPSKIGDLQGIISLNLSYNLLSGPIPKSFSNLKEIESLDLSHNKLSGQIPPQLTQLNFLEVFNVAHNNLSGSIPDQSQFGSFNESDYEGNPYLCGQLIKKSCTNAPIPPPLASIEEDDDNESAIDMTKVYSCDKERRIPRLAPFEGH</sequence>
<dbReference type="Proteomes" id="UP001164250">
    <property type="component" value="Chromosome 15"/>
</dbReference>
<organism evidence="1 2">
    <name type="scientific">Pistacia atlantica</name>
    <dbReference type="NCBI Taxonomy" id="434234"/>
    <lineage>
        <taxon>Eukaryota</taxon>
        <taxon>Viridiplantae</taxon>
        <taxon>Streptophyta</taxon>
        <taxon>Embryophyta</taxon>
        <taxon>Tracheophyta</taxon>
        <taxon>Spermatophyta</taxon>
        <taxon>Magnoliopsida</taxon>
        <taxon>eudicotyledons</taxon>
        <taxon>Gunneridae</taxon>
        <taxon>Pentapetalae</taxon>
        <taxon>rosids</taxon>
        <taxon>malvids</taxon>
        <taxon>Sapindales</taxon>
        <taxon>Anacardiaceae</taxon>
        <taxon>Pistacia</taxon>
    </lineage>
</organism>
<comment type="caution">
    <text evidence="1">The sequence shown here is derived from an EMBL/GenBank/DDBJ whole genome shotgun (WGS) entry which is preliminary data.</text>
</comment>
<protein>
    <submittedName>
        <fullName evidence="1">Uncharacterized protein</fullName>
    </submittedName>
</protein>
<keyword evidence="2" id="KW-1185">Reference proteome</keyword>
<proteinExistence type="predicted"/>
<accession>A0ACC0ZU13</accession>
<reference evidence="2" key="1">
    <citation type="journal article" date="2023" name="G3 (Bethesda)">
        <title>Genome assembly and association tests identify interacting loci associated with vigor, precocity, and sex in interspecific pistachio rootstocks.</title>
        <authorList>
            <person name="Palmer W."/>
            <person name="Jacygrad E."/>
            <person name="Sagayaradj S."/>
            <person name="Cavanaugh K."/>
            <person name="Han R."/>
            <person name="Bertier L."/>
            <person name="Beede B."/>
            <person name="Kafkas S."/>
            <person name="Golino D."/>
            <person name="Preece J."/>
            <person name="Michelmore R."/>
        </authorList>
    </citation>
    <scope>NUCLEOTIDE SEQUENCE [LARGE SCALE GENOMIC DNA]</scope>
</reference>
<dbReference type="EMBL" id="CM047910">
    <property type="protein sequence ID" value="KAJ0075315.1"/>
    <property type="molecule type" value="Genomic_DNA"/>
</dbReference>